<accession>A0ABS6JKE4</accession>
<proteinExistence type="predicted"/>
<gene>
    <name evidence="2" type="ORF">KS419_20560</name>
</gene>
<dbReference type="EMBL" id="JAHQCS010000164">
    <property type="protein sequence ID" value="MBU9714132.1"/>
    <property type="molecule type" value="Genomic_DNA"/>
</dbReference>
<dbReference type="Proteomes" id="UP000784880">
    <property type="component" value="Unassembled WGS sequence"/>
</dbReference>
<dbReference type="PANTHER" id="PTHR34322">
    <property type="entry name" value="TRANSPOSASE, Y1_TNP DOMAIN-CONTAINING"/>
    <property type="match status" value="1"/>
</dbReference>
<dbReference type="RefSeq" id="WP_217068472.1">
    <property type="nucleotide sequence ID" value="NZ_JAHQCS010000164.1"/>
</dbReference>
<dbReference type="InterPro" id="IPR002686">
    <property type="entry name" value="Transposase_17"/>
</dbReference>
<feature type="domain" description="Transposase IS200-like" evidence="1">
    <location>
        <begin position="10"/>
        <end position="123"/>
    </location>
</feature>
<name>A0ABS6JKE4_9BACI</name>
<evidence type="ECO:0000259" key="1">
    <source>
        <dbReference type="SMART" id="SM01321"/>
    </source>
</evidence>
<evidence type="ECO:0000313" key="3">
    <source>
        <dbReference type="Proteomes" id="UP000784880"/>
    </source>
</evidence>
<protein>
    <submittedName>
        <fullName evidence="2">Transposase</fullName>
    </submittedName>
</protein>
<dbReference type="PANTHER" id="PTHR34322:SF2">
    <property type="entry name" value="TRANSPOSASE IS200-LIKE DOMAIN-CONTAINING PROTEIN"/>
    <property type="match status" value="1"/>
</dbReference>
<reference evidence="2 3" key="1">
    <citation type="submission" date="2021-06" db="EMBL/GenBank/DDBJ databases">
        <title>Bacillus sp. RD4P76, an endophyte from a halophyte.</title>
        <authorList>
            <person name="Sun J.-Q."/>
        </authorList>
    </citation>
    <scope>NUCLEOTIDE SEQUENCE [LARGE SCALE GENOMIC DNA]</scope>
    <source>
        <strain evidence="2 3">CGMCC 1.15917</strain>
    </source>
</reference>
<organism evidence="2 3">
    <name type="scientific">Evansella tamaricis</name>
    <dbReference type="NCBI Taxonomy" id="2069301"/>
    <lineage>
        <taxon>Bacteria</taxon>
        <taxon>Bacillati</taxon>
        <taxon>Bacillota</taxon>
        <taxon>Bacilli</taxon>
        <taxon>Bacillales</taxon>
        <taxon>Bacillaceae</taxon>
        <taxon>Evansella</taxon>
    </lineage>
</organism>
<dbReference type="SMART" id="SM01321">
    <property type="entry name" value="Y1_Tnp"/>
    <property type="match status" value="1"/>
</dbReference>
<dbReference type="Pfam" id="PF01797">
    <property type="entry name" value="Y1_Tnp"/>
    <property type="match status" value="1"/>
</dbReference>
<sequence length="182" mass="21820">MENNKKRNWIPGKYYHVMARSIRKEKLFKNASDYQYFFNLLVKTSEKHSFNLCSFCLMTNHYHLQISSNESISKIIEHINKLYARYFNTKYKFRGPLFAGPFKAIPIHDKRNILIVSRYIHYNPVTANIVDKVEKYQWSSYNYFLPTTTSSPPAFIDFTPILENFQGTEYKQKKSYIEWCSY</sequence>
<keyword evidence="3" id="KW-1185">Reference proteome</keyword>
<comment type="caution">
    <text evidence="2">The sequence shown here is derived from an EMBL/GenBank/DDBJ whole genome shotgun (WGS) entry which is preliminary data.</text>
</comment>
<evidence type="ECO:0000313" key="2">
    <source>
        <dbReference type="EMBL" id="MBU9714132.1"/>
    </source>
</evidence>